<dbReference type="PANTHER" id="PTHR43489:SF6">
    <property type="entry name" value="HYDROXYPYRUVATE ISOMERASE-RELATED"/>
    <property type="match status" value="1"/>
</dbReference>
<feature type="active site" description="Proton donor/acceptor" evidence="3">
    <location>
        <position position="243"/>
    </location>
</feature>
<dbReference type="Proteomes" id="UP000583800">
    <property type="component" value="Unassembled WGS sequence"/>
</dbReference>
<dbReference type="InterPro" id="IPR036237">
    <property type="entry name" value="Xyl_isomerase-like_sf"/>
</dbReference>
<dbReference type="Pfam" id="PF01261">
    <property type="entry name" value="AP_endonuc_2"/>
    <property type="match status" value="1"/>
</dbReference>
<organism evidence="5 6">
    <name type="scientific">Nonomuraea muscovyensis</name>
    <dbReference type="NCBI Taxonomy" id="1124761"/>
    <lineage>
        <taxon>Bacteria</taxon>
        <taxon>Bacillati</taxon>
        <taxon>Actinomycetota</taxon>
        <taxon>Actinomycetes</taxon>
        <taxon>Streptosporangiales</taxon>
        <taxon>Streptosporangiaceae</taxon>
        <taxon>Nonomuraea</taxon>
    </lineage>
</organism>
<dbReference type="GO" id="GO:0046487">
    <property type="term" value="P:glyoxylate metabolic process"/>
    <property type="evidence" value="ECO:0007669"/>
    <property type="project" value="TreeGrafter"/>
</dbReference>
<accession>A0A7X0CDF3</accession>
<dbReference type="AlphaFoldDB" id="A0A7X0CDF3"/>
<dbReference type="EC" id="5.3.1.22" evidence="5"/>
<evidence type="ECO:0000256" key="1">
    <source>
        <dbReference type="ARBA" id="ARBA00023235"/>
    </source>
</evidence>
<comment type="caution">
    <text evidence="5">The sequence shown here is derived from an EMBL/GenBank/DDBJ whole genome shotgun (WGS) entry which is preliminary data.</text>
</comment>
<dbReference type="PIRSF" id="PIRSF006241">
    <property type="entry name" value="HyI"/>
    <property type="match status" value="1"/>
</dbReference>
<dbReference type="EMBL" id="JACHJB010000005">
    <property type="protein sequence ID" value="MBB6352141.1"/>
    <property type="molecule type" value="Genomic_DNA"/>
</dbReference>
<evidence type="ECO:0000256" key="2">
    <source>
        <dbReference type="PIRNR" id="PIRNR006241"/>
    </source>
</evidence>
<reference evidence="5 6" key="1">
    <citation type="submission" date="2020-08" db="EMBL/GenBank/DDBJ databases">
        <title>Sequencing the genomes of 1000 actinobacteria strains.</title>
        <authorList>
            <person name="Klenk H.-P."/>
        </authorList>
    </citation>
    <scope>NUCLEOTIDE SEQUENCE [LARGE SCALE GENOMIC DNA]</scope>
    <source>
        <strain evidence="5 6">DSM 45913</strain>
    </source>
</reference>
<keyword evidence="1 2" id="KW-0413">Isomerase</keyword>
<sequence>MTGPSFAVNVSILLTELPLLERPAAAAEAGFDAIEMWWPFDGPQPADAEVAALRKAIEAAGVRLTGLNFDAGDMAAGERGLLARPGTSARFRANIDVATRLAAELDCRVLNALYGNDPGTDRALAVANLTLAAEAAARSGAVVVVEALNAHENPHYPITSSAAAFELIDEVGRDDVAFLADLYHLHRMGEDVPALIDTAAHRFGHVQIADDPGRGRPGSGRMPYPEILDRLAAAGYRGRIGLEYRHQGPDAFAWRSA</sequence>
<dbReference type="RefSeq" id="WP_185089885.1">
    <property type="nucleotide sequence ID" value="NZ_JACHJB010000005.1"/>
</dbReference>
<name>A0A7X0CDF3_9ACTN</name>
<feature type="domain" description="Xylose isomerase-like TIM barrel" evidence="4">
    <location>
        <begin position="24"/>
        <end position="253"/>
    </location>
</feature>
<dbReference type="InterPro" id="IPR050417">
    <property type="entry name" value="Sugar_Epim/Isomerase"/>
</dbReference>
<keyword evidence="5" id="KW-0670">Pyruvate</keyword>
<gene>
    <name evidence="5" type="ORF">FHU36_008737</name>
</gene>
<evidence type="ECO:0000259" key="4">
    <source>
        <dbReference type="Pfam" id="PF01261"/>
    </source>
</evidence>
<evidence type="ECO:0000313" key="6">
    <source>
        <dbReference type="Proteomes" id="UP000583800"/>
    </source>
</evidence>
<feature type="active site" description="Proton donor/acceptor" evidence="3">
    <location>
        <position position="146"/>
    </location>
</feature>
<dbReference type="SUPFAM" id="SSF51658">
    <property type="entry name" value="Xylose isomerase-like"/>
    <property type="match status" value="1"/>
</dbReference>
<proteinExistence type="inferred from homology"/>
<comment type="similarity">
    <text evidence="2">Belongs to the hyi family.</text>
</comment>
<dbReference type="GO" id="GO:0008903">
    <property type="term" value="F:hydroxypyruvate isomerase activity"/>
    <property type="evidence" value="ECO:0007669"/>
    <property type="project" value="UniProtKB-EC"/>
</dbReference>
<dbReference type="PANTHER" id="PTHR43489">
    <property type="entry name" value="ISOMERASE"/>
    <property type="match status" value="1"/>
</dbReference>
<dbReference type="Gene3D" id="3.20.20.150">
    <property type="entry name" value="Divalent-metal-dependent TIM barrel enzymes"/>
    <property type="match status" value="1"/>
</dbReference>
<dbReference type="InterPro" id="IPR013022">
    <property type="entry name" value="Xyl_isomerase-like_TIM-brl"/>
</dbReference>
<evidence type="ECO:0000256" key="3">
    <source>
        <dbReference type="PIRSR" id="PIRSR006241-50"/>
    </source>
</evidence>
<dbReference type="InterPro" id="IPR026040">
    <property type="entry name" value="HyI-like"/>
</dbReference>
<protein>
    <submittedName>
        <fullName evidence="5">Hydroxypyruvate isomerase</fullName>
        <ecNumber evidence="5">5.3.1.22</ecNumber>
    </submittedName>
</protein>
<keyword evidence="6" id="KW-1185">Reference proteome</keyword>
<evidence type="ECO:0000313" key="5">
    <source>
        <dbReference type="EMBL" id="MBB6352141.1"/>
    </source>
</evidence>